<dbReference type="AlphaFoldDB" id="A0A558BVC6"/>
<comment type="caution">
    <text evidence="1">The sequence shown here is derived from an EMBL/GenBank/DDBJ whole genome shotgun (WGS) entry which is preliminary data.</text>
</comment>
<dbReference type="OrthoDB" id="5354816at2"/>
<name>A0A558BVC6_9BACT</name>
<organism evidence="1 2">
    <name type="scientific">Hymenobacter setariae</name>
    <dbReference type="NCBI Taxonomy" id="2594794"/>
    <lineage>
        <taxon>Bacteria</taxon>
        <taxon>Pseudomonadati</taxon>
        <taxon>Bacteroidota</taxon>
        <taxon>Cytophagia</taxon>
        <taxon>Cytophagales</taxon>
        <taxon>Hymenobacteraceae</taxon>
        <taxon>Hymenobacter</taxon>
    </lineage>
</organism>
<dbReference type="Proteomes" id="UP000317624">
    <property type="component" value="Unassembled WGS sequence"/>
</dbReference>
<proteinExistence type="predicted"/>
<accession>A0A558BVC6</accession>
<dbReference type="EMBL" id="VMRJ01000003">
    <property type="protein sequence ID" value="TVT40475.1"/>
    <property type="molecule type" value="Genomic_DNA"/>
</dbReference>
<dbReference type="InterPro" id="IPR015068">
    <property type="entry name" value="DUF1877"/>
</dbReference>
<evidence type="ECO:0000313" key="1">
    <source>
        <dbReference type="EMBL" id="TVT40475.1"/>
    </source>
</evidence>
<reference evidence="1 2" key="1">
    <citation type="submission" date="2019-07" db="EMBL/GenBank/DDBJ databases">
        <title>Hymenobacter sp. straun FUR1 Genome sequencing and assembly.</title>
        <authorList>
            <person name="Chhetri G."/>
        </authorList>
    </citation>
    <scope>NUCLEOTIDE SEQUENCE [LARGE SCALE GENOMIC DNA]</scope>
    <source>
        <strain evidence="1 2">Fur1</strain>
    </source>
</reference>
<protein>
    <submittedName>
        <fullName evidence="1">DUF1877 family protein</fullName>
    </submittedName>
</protein>
<dbReference type="Pfam" id="PF08974">
    <property type="entry name" value="DUF1877"/>
    <property type="match status" value="1"/>
</dbReference>
<keyword evidence="2" id="KW-1185">Reference proteome</keyword>
<dbReference type="RefSeq" id="WP_144848420.1">
    <property type="nucleotide sequence ID" value="NZ_VMRJ01000003.1"/>
</dbReference>
<sequence length="172" mass="19191">MGMTCELRQLSPAYAQKLLQEPDEVLLYYDEASEDELPEEAQGESLDLDKAWHGLHYLLTGTAWGGEAPLNSLLLGGEQVGNEEEHDVGYGPARILLPPQVAAFAQALATVSQSEISKRFNPLEMTNFDIYPSVWNREDEELEDWMQDSLVELKGFLQRAVAKKQAVIVAIV</sequence>
<gene>
    <name evidence="1" type="ORF">FNT36_13430</name>
</gene>
<evidence type="ECO:0000313" key="2">
    <source>
        <dbReference type="Proteomes" id="UP000317624"/>
    </source>
</evidence>
<dbReference type="Gene3D" id="3.40.1760.10">
    <property type="entry name" value="YfbM-like super family"/>
    <property type="match status" value="1"/>
</dbReference>
<dbReference type="SUPFAM" id="SSF111069">
    <property type="entry name" value="Hypothetical protein yfbM"/>
    <property type="match status" value="1"/>
</dbReference>
<dbReference type="InterPro" id="IPR035944">
    <property type="entry name" value="YfbM-like_sf"/>
</dbReference>